<protein>
    <recommendedName>
        <fullName evidence="3">F-box domain-containing protein</fullName>
    </recommendedName>
</protein>
<evidence type="ECO:0008006" key="3">
    <source>
        <dbReference type="Google" id="ProtNLM"/>
    </source>
</evidence>
<evidence type="ECO:0000313" key="1">
    <source>
        <dbReference type="EMBL" id="KAJ7098750.1"/>
    </source>
</evidence>
<sequence>MCTINNLATEVLQEIFGVTLLLFDEEWEDSWSEKCSMQTTILSVCRSWRDICLAAPSLWTRLRLHLFTRPDLLVLQLGRGKQSRLTITIDLLKHEFFGEAEGRRRVRCRSMAGFLASVLSLLGSSFNRVVELRIFCTHRTHWPLIAGELSRFDTGQLTKLLVSLAPGAGRNREPAAVFSPGGAITCLTFSGLGPSGSTQMYCNLRTLLLGMVLGRSGYTWAALHAVLSAAEKVEVLGLDNVEVVEIDVNVVAHLPHLTTLMANYGSDTSMDVLGQLHAPSLRTFAVWLHGADASLARFSATATHLLGLTTTFDLSCPLPIEADVRGLLARLYCAEQLHLRWDAGAALHLMHSALEGRLLPRLAVLRLLGHISQEQARLALLADGGVRRPPMIVVAGEPIFGSWSSPDFIQWSMLDGRVVGQVVQCTWDLEWHLHPRLAG</sequence>
<organism evidence="1 2">
    <name type="scientific">Mycena belliarum</name>
    <dbReference type="NCBI Taxonomy" id="1033014"/>
    <lineage>
        <taxon>Eukaryota</taxon>
        <taxon>Fungi</taxon>
        <taxon>Dikarya</taxon>
        <taxon>Basidiomycota</taxon>
        <taxon>Agaricomycotina</taxon>
        <taxon>Agaricomycetes</taxon>
        <taxon>Agaricomycetidae</taxon>
        <taxon>Agaricales</taxon>
        <taxon>Marasmiineae</taxon>
        <taxon>Mycenaceae</taxon>
        <taxon>Mycena</taxon>
    </lineage>
</organism>
<gene>
    <name evidence="1" type="ORF">B0H15DRAFT_945260</name>
</gene>
<name>A0AAD6XVH1_9AGAR</name>
<keyword evidence="2" id="KW-1185">Reference proteome</keyword>
<dbReference type="AlphaFoldDB" id="A0AAD6XVH1"/>
<accession>A0AAD6XVH1</accession>
<proteinExistence type="predicted"/>
<dbReference type="Proteomes" id="UP001222325">
    <property type="component" value="Unassembled WGS sequence"/>
</dbReference>
<reference evidence="1" key="1">
    <citation type="submission" date="2023-03" db="EMBL/GenBank/DDBJ databases">
        <title>Massive genome expansion in bonnet fungi (Mycena s.s.) driven by repeated elements and novel gene families across ecological guilds.</title>
        <authorList>
            <consortium name="Lawrence Berkeley National Laboratory"/>
            <person name="Harder C.B."/>
            <person name="Miyauchi S."/>
            <person name="Viragh M."/>
            <person name="Kuo A."/>
            <person name="Thoen E."/>
            <person name="Andreopoulos B."/>
            <person name="Lu D."/>
            <person name="Skrede I."/>
            <person name="Drula E."/>
            <person name="Henrissat B."/>
            <person name="Morin E."/>
            <person name="Kohler A."/>
            <person name="Barry K."/>
            <person name="LaButti K."/>
            <person name="Morin E."/>
            <person name="Salamov A."/>
            <person name="Lipzen A."/>
            <person name="Mereny Z."/>
            <person name="Hegedus B."/>
            <person name="Baldrian P."/>
            <person name="Stursova M."/>
            <person name="Weitz H."/>
            <person name="Taylor A."/>
            <person name="Grigoriev I.V."/>
            <person name="Nagy L.G."/>
            <person name="Martin F."/>
            <person name="Kauserud H."/>
        </authorList>
    </citation>
    <scope>NUCLEOTIDE SEQUENCE</scope>
    <source>
        <strain evidence="1">CBHHK173m</strain>
    </source>
</reference>
<dbReference type="EMBL" id="JARJCN010000008">
    <property type="protein sequence ID" value="KAJ7098750.1"/>
    <property type="molecule type" value="Genomic_DNA"/>
</dbReference>
<comment type="caution">
    <text evidence="1">The sequence shown here is derived from an EMBL/GenBank/DDBJ whole genome shotgun (WGS) entry which is preliminary data.</text>
</comment>
<evidence type="ECO:0000313" key="2">
    <source>
        <dbReference type="Proteomes" id="UP001222325"/>
    </source>
</evidence>